<dbReference type="InterPro" id="IPR013249">
    <property type="entry name" value="RNA_pol_sigma70_r4_t2"/>
</dbReference>
<dbReference type="InterPro" id="IPR013324">
    <property type="entry name" value="RNA_pol_sigma_r3/r4-like"/>
</dbReference>
<dbReference type="PANTHER" id="PTHR47756:SF2">
    <property type="entry name" value="BLL6612 PROTEIN"/>
    <property type="match status" value="1"/>
</dbReference>
<accession>A0A3D9LKL2</accession>
<feature type="domain" description="RNA polymerase sigma-70 region 2" evidence="1">
    <location>
        <begin position="16"/>
        <end position="81"/>
    </location>
</feature>
<dbReference type="NCBIfam" id="TIGR02937">
    <property type="entry name" value="sigma70-ECF"/>
    <property type="match status" value="1"/>
</dbReference>
<dbReference type="Proteomes" id="UP000256779">
    <property type="component" value="Unassembled WGS sequence"/>
</dbReference>
<evidence type="ECO:0000259" key="3">
    <source>
        <dbReference type="Pfam" id="PF20239"/>
    </source>
</evidence>
<dbReference type="InterPro" id="IPR046531">
    <property type="entry name" value="DUF6596"/>
</dbReference>
<dbReference type="GO" id="GO:0006352">
    <property type="term" value="P:DNA-templated transcription initiation"/>
    <property type="evidence" value="ECO:0007669"/>
    <property type="project" value="InterPro"/>
</dbReference>
<dbReference type="GO" id="GO:0003677">
    <property type="term" value="F:DNA binding"/>
    <property type="evidence" value="ECO:0007669"/>
    <property type="project" value="InterPro"/>
</dbReference>
<dbReference type="PANTHER" id="PTHR47756">
    <property type="entry name" value="BLL6612 PROTEIN-RELATED"/>
    <property type="match status" value="1"/>
</dbReference>
<comment type="caution">
    <text evidence="4">The sequence shown here is derived from an EMBL/GenBank/DDBJ whole genome shotgun (WGS) entry which is preliminary data.</text>
</comment>
<dbReference type="InterPro" id="IPR013325">
    <property type="entry name" value="RNA_pol_sigma_r2"/>
</dbReference>
<dbReference type="Pfam" id="PF20239">
    <property type="entry name" value="DUF6596"/>
    <property type="match status" value="1"/>
</dbReference>
<name>A0A3D9LKL2_MARFU</name>
<keyword evidence="5" id="KW-1185">Reference proteome</keyword>
<feature type="domain" description="RNA polymerase sigma factor 70 region 4 type 2" evidence="2">
    <location>
        <begin position="112"/>
        <end position="160"/>
    </location>
</feature>
<dbReference type="SUPFAM" id="SSF88659">
    <property type="entry name" value="Sigma3 and sigma4 domains of RNA polymerase sigma factors"/>
    <property type="match status" value="1"/>
</dbReference>
<evidence type="ECO:0000259" key="1">
    <source>
        <dbReference type="Pfam" id="PF04542"/>
    </source>
</evidence>
<reference evidence="4 5" key="1">
    <citation type="submission" date="2018-07" db="EMBL/GenBank/DDBJ databases">
        <title>Genomic Encyclopedia of Type Strains, Phase IV (KMG-IV): sequencing the most valuable type-strain genomes for metagenomic binning, comparative biology and taxonomic classification.</title>
        <authorList>
            <person name="Goeker M."/>
        </authorList>
    </citation>
    <scope>NUCLEOTIDE SEQUENCE [LARGE SCALE GENOMIC DNA]</scope>
    <source>
        <strain evidence="4 5">DSM 4134</strain>
    </source>
</reference>
<feature type="domain" description="DUF6596" evidence="3">
    <location>
        <begin position="179"/>
        <end position="278"/>
    </location>
</feature>
<dbReference type="Pfam" id="PF04542">
    <property type="entry name" value="Sigma70_r2"/>
    <property type="match status" value="1"/>
</dbReference>
<dbReference type="AlphaFoldDB" id="A0A3D9LKL2"/>
<organism evidence="4 5">
    <name type="scientific">Marinoscillum furvescens DSM 4134</name>
    <dbReference type="NCBI Taxonomy" id="1122208"/>
    <lineage>
        <taxon>Bacteria</taxon>
        <taxon>Pseudomonadati</taxon>
        <taxon>Bacteroidota</taxon>
        <taxon>Cytophagia</taxon>
        <taxon>Cytophagales</taxon>
        <taxon>Reichenbachiellaceae</taxon>
        <taxon>Marinoscillum</taxon>
    </lineage>
</organism>
<protein>
    <submittedName>
        <fullName evidence="4">RNA polymerase sigma-70 factor (ECF subfamily)</fullName>
    </submittedName>
</protein>
<evidence type="ECO:0000313" key="4">
    <source>
        <dbReference type="EMBL" id="REE05792.1"/>
    </source>
</evidence>
<dbReference type="SUPFAM" id="SSF88946">
    <property type="entry name" value="Sigma2 domain of RNA polymerase sigma factors"/>
    <property type="match status" value="1"/>
</dbReference>
<evidence type="ECO:0000313" key="5">
    <source>
        <dbReference type="Proteomes" id="UP000256779"/>
    </source>
</evidence>
<dbReference type="InterPro" id="IPR007627">
    <property type="entry name" value="RNA_pol_sigma70_r2"/>
</dbReference>
<sequence length="417" mass="47463">MPANSFQLVDHFFRTEYSKAVTYLTSRFGTAHLEAAEDAVQEALMKAMQTWPYQTTPDNPTGWIIRTATNKLIDHLRRQQKVYYATKLPEQAASPQPSEEVFSDELIKMIFACCSPSLSIEHQLILTLKILGGLSIREIAAALLKKEETIAKAYTRAKKKFKDQNLRLELPVADALPIRLQAVTKALYLLFNEGYKCTTGDQLIRKDLCEEAMRLNHLLLGHTQLNNEHTRALMALMHYQVARFEARVSADGNPVSLRDQNRESWDHQHIQLGDRYLATIKHGQSNEYFLQAAIAGIHSRATSYSSTNWAHIYQLYQKLYQLTQNPIIGLNSIIPCAEVYGPKQALIELKKLEDAPILNGNYLVPATKSELYERVGEIKKAISEAEMALKFAVNKRDKLFLTKKIFKLVNRPTSKPM</sequence>
<dbReference type="GO" id="GO:0016987">
    <property type="term" value="F:sigma factor activity"/>
    <property type="evidence" value="ECO:0007669"/>
    <property type="project" value="InterPro"/>
</dbReference>
<dbReference type="Pfam" id="PF08281">
    <property type="entry name" value="Sigma70_r4_2"/>
    <property type="match status" value="1"/>
</dbReference>
<evidence type="ECO:0000259" key="2">
    <source>
        <dbReference type="Pfam" id="PF08281"/>
    </source>
</evidence>
<dbReference type="EMBL" id="QREG01000001">
    <property type="protein sequence ID" value="REE05792.1"/>
    <property type="molecule type" value="Genomic_DNA"/>
</dbReference>
<dbReference type="Gene3D" id="1.10.10.10">
    <property type="entry name" value="Winged helix-like DNA-binding domain superfamily/Winged helix DNA-binding domain"/>
    <property type="match status" value="1"/>
</dbReference>
<dbReference type="RefSeq" id="WP_115866292.1">
    <property type="nucleotide sequence ID" value="NZ_QREG01000001.1"/>
</dbReference>
<dbReference type="InterPro" id="IPR014284">
    <property type="entry name" value="RNA_pol_sigma-70_dom"/>
</dbReference>
<proteinExistence type="predicted"/>
<gene>
    <name evidence="4" type="ORF">C7460_101311</name>
</gene>
<dbReference type="OrthoDB" id="9780299at2"/>
<dbReference type="InterPro" id="IPR036388">
    <property type="entry name" value="WH-like_DNA-bd_sf"/>
</dbReference>
<dbReference type="Gene3D" id="1.10.1740.10">
    <property type="match status" value="1"/>
</dbReference>